<comment type="similarity">
    <text evidence="1">Belongs to the SCO1/2 family.</text>
</comment>
<dbReference type="Pfam" id="PF02630">
    <property type="entry name" value="SCO1-SenC"/>
    <property type="match status" value="1"/>
</dbReference>
<accession>A0A8T9MRB6</accession>
<dbReference type="Gene3D" id="3.40.30.10">
    <property type="entry name" value="Glutaredoxin"/>
    <property type="match status" value="1"/>
</dbReference>
<dbReference type="RefSeq" id="WP_027009923.1">
    <property type="nucleotide sequence ID" value="NZ_CP091521.1"/>
</dbReference>
<reference evidence="7" key="2">
    <citation type="submission" date="2024-09" db="EMBL/GenBank/DDBJ databases">
        <authorList>
            <person name="Veyrier F.J."/>
        </authorList>
    </citation>
    <scope>NUCLEOTIDE SEQUENCE</scope>
    <source>
        <strain evidence="7">17694</strain>
    </source>
</reference>
<evidence type="ECO:0000313" key="7">
    <source>
        <dbReference type="EMBL" id="UOP04430.1"/>
    </source>
</evidence>
<dbReference type="SUPFAM" id="SSF52833">
    <property type="entry name" value="Thioredoxin-like"/>
    <property type="match status" value="1"/>
</dbReference>
<organism evidence="7 8">
    <name type="scientific">Conchiformibius kuhniae</name>
    <dbReference type="NCBI Taxonomy" id="211502"/>
    <lineage>
        <taxon>Bacteria</taxon>
        <taxon>Pseudomonadati</taxon>
        <taxon>Pseudomonadota</taxon>
        <taxon>Betaproteobacteria</taxon>
        <taxon>Neisseriales</taxon>
        <taxon>Neisseriaceae</taxon>
        <taxon>Conchiformibius</taxon>
    </lineage>
</organism>
<proteinExistence type="inferred from homology"/>
<dbReference type="InterPro" id="IPR013766">
    <property type="entry name" value="Thioredoxin_domain"/>
</dbReference>
<dbReference type="InterPro" id="IPR003782">
    <property type="entry name" value="SCO1/SenC"/>
</dbReference>
<reference evidence="7" key="1">
    <citation type="journal article" date="2022" name="Res Sq">
        <title>Evolution of multicellular longitudinally dividing oral cavity symbionts (Neisseriaceae).</title>
        <authorList>
            <person name="Nyongesa S."/>
            <person name="Weber P."/>
            <person name="Bernet E."/>
            <person name="Pullido F."/>
            <person name="Nieckarz M."/>
            <person name="Delaby M."/>
            <person name="Nieves C."/>
            <person name="Viehboeck T."/>
            <person name="Krause N."/>
            <person name="Rivera-Millot A."/>
            <person name="Nakamura A."/>
            <person name="Vischer N."/>
            <person name="VanNieuwenhze M."/>
            <person name="Brun Y."/>
            <person name="Cava F."/>
            <person name="Bulgheresi S."/>
            <person name="Veyrier F."/>
        </authorList>
    </citation>
    <scope>NUCLEOTIDE SEQUENCE</scope>
    <source>
        <strain evidence="7">17694</strain>
    </source>
</reference>
<evidence type="ECO:0000256" key="3">
    <source>
        <dbReference type="PIRSR" id="PIRSR603782-1"/>
    </source>
</evidence>
<feature type="chain" id="PRO_5035735968" evidence="5">
    <location>
        <begin position="23"/>
        <end position="209"/>
    </location>
</feature>
<dbReference type="AlphaFoldDB" id="A0A8T9MRB6"/>
<sequence>MKTGMLSALLLTVLLSACGGQAAAPSAASAPAQAAFQGSPVRPDDRIGGDFTLTDGTGKPFSLKQLRGKVVLLAFGFSHCPDVCPTELLGYAEAVKLLGAEAADVAVVFVSIDPERDTPDLIGRYVKQFHPDFIGLTATEGQSLALVKQQYRIVAAKAEIKSPTAYNMDHTPGAYLLDRKGDALVFVPYGHSPEQIAADIRILLNHRKP</sequence>
<evidence type="ECO:0000259" key="6">
    <source>
        <dbReference type="PROSITE" id="PS51352"/>
    </source>
</evidence>
<evidence type="ECO:0000256" key="2">
    <source>
        <dbReference type="ARBA" id="ARBA00023008"/>
    </source>
</evidence>
<dbReference type="Proteomes" id="UP000831534">
    <property type="component" value="Chromosome"/>
</dbReference>
<dbReference type="KEGG" id="ckh:LVJ77_09025"/>
<keyword evidence="2 3" id="KW-0186">Copper</keyword>
<dbReference type="CDD" id="cd02968">
    <property type="entry name" value="SCO"/>
    <property type="match status" value="1"/>
</dbReference>
<feature type="binding site" evidence="3">
    <location>
        <position position="170"/>
    </location>
    <ligand>
        <name>Cu cation</name>
        <dbReference type="ChEBI" id="CHEBI:23378"/>
    </ligand>
</feature>
<dbReference type="PANTHER" id="PTHR12151">
    <property type="entry name" value="ELECTRON TRANSPORT PROTIN SCO1/SENC FAMILY MEMBER"/>
    <property type="match status" value="1"/>
</dbReference>
<dbReference type="PROSITE" id="PS51257">
    <property type="entry name" value="PROKAR_LIPOPROTEIN"/>
    <property type="match status" value="1"/>
</dbReference>
<dbReference type="FunFam" id="3.40.30.10:FF:000013">
    <property type="entry name" value="Blast:Protein SCO1 homolog, mitochondrial"/>
    <property type="match status" value="1"/>
</dbReference>
<evidence type="ECO:0000256" key="4">
    <source>
        <dbReference type="PIRSR" id="PIRSR603782-2"/>
    </source>
</evidence>
<feature type="binding site" evidence="3">
    <location>
        <position position="80"/>
    </location>
    <ligand>
        <name>Cu cation</name>
        <dbReference type="ChEBI" id="CHEBI:23378"/>
    </ligand>
</feature>
<dbReference type="EMBL" id="CP091521">
    <property type="protein sequence ID" value="UOP04430.1"/>
    <property type="molecule type" value="Genomic_DNA"/>
</dbReference>
<dbReference type="PANTHER" id="PTHR12151:SF25">
    <property type="entry name" value="LINALOOL DEHYDRATASE_ISOMERASE DOMAIN-CONTAINING PROTEIN"/>
    <property type="match status" value="1"/>
</dbReference>
<keyword evidence="5" id="KW-0732">Signal</keyword>
<dbReference type="InterPro" id="IPR036249">
    <property type="entry name" value="Thioredoxin-like_sf"/>
</dbReference>
<evidence type="ECO:0000256" key="5">
    <source>
        <dbReference type="SAM" id="SignalP"/>
    </source>
</evidence>
<feature type="binding site" evidence="3">
    <location>
        <position position="84"/>
    </location>
    <ligand>
        <name>Cu cation</name>
        <dbReference type="ChEBI" id="CHEBI:23378"/>
    </ligand>
</feature>
<protein>
    <submittedName>
        <fullName evidence="7">SCO family protein</fullName>
    </submittedName>
</protein>
<feature type="domain" description="Thioredoxin" evidence="6">
    <location>
        <begin position="42"/>
        <end position="205"/>
    </location>
</feature>
<keyword evidence="3" id="KW-0479">Metal-binding</keyword>
<keyword evidence="4" id="KW-1015">Disulfide bond</keyword>
<name>A0A8T9MRB6_9NEIS</name>
<gene>
    <name evidence="7" type="ORF">LVJ77_09025</name>
</gene>
<dbReference type="PROSITE" id="PS51352">
    <property type="entry name" value="THIOREDOXIN_2"/>
    <property type="match status" value="1"/>
</dbReference>
<feature type="disulfide bond" description="Redox-active" evidence="4">
    <location>
        <begin position="80"/>
        <end position="84"/>
    </location>
</feature>
<keyword evidence="8" id="KW-1185">Reference proteome</keyword>
<feature type="signal peptide" evidence="5">
    <location>
        <begin position="1"/>
        <end position="22"/>
    </location>
</feature>
<evidence type="ECO:0000256" key="1">
    <source>
        <dbReference type="ARBA" id="ARBA00010996"/>
    </source>
</evidence>
<dbReference type="GO" id="GO:0046872">
    <property type="term" value="F:metal ion binding"/>
    <property type="evidence" value="ECO:0007669"/>
    <property type="project" value="UniProtKB-KW"/>
</dbReference>
<evidence type="ECO:0000313" key="8">
    <source>
        <dbReference type="Proteomes" id="UP000831534"/>
    </source>
</evidence>